<dbReference type="Pfam" id="PF07702">
    <property type="entry name" value="UTRA"/>
    <property type="match status" value="1"/>
</dbReference>
<evidence type="ECO:0000313" key="1">
    <source>
        <dbReference type="EMBL" id="PZG00276.1"/>
    </source>
</evidence>
<dbReference type="GO" id="GO:0006355">
    <property type="term" value="P:regulation of DNA-templated transcription"/>
    <property type="evidence" value="ECO:0007669"/>
    <property type="project" value="InterPro"/>
</dbReference>
<gene>
    <name evidence="1" type="ORF">C1I93_03195</name>
</gene>
<name>A0A2W2CLF5_9ACTN</name>
<dbReference type="AlphaFoldDB" id="A0A2W2CLF5"/>
<keyword evidence="2" id="KW-1185">Reference proteome</keyword>
<comment type="caution">
    <text evidence="1">The sequence shown here is derived from an EMBL/GenBank/DDBJ whole genome shotgun (WGS) entry which is preliminary data.</text>
</comment>
<proteinExistence type="predicted"/>
<dbReference type="EMBL" id="POTX01000011">
    <property type="protein sequence ID" value="PZG00276.1"/>
    <property type="molecule type" value="Genomic_DNA"/>
</dbReference>
<dbReference type="InterPro" id="IPR028978">
    <property type="entry name" value="Chorismate_lyase_/UTRA_dom_sf"/>
</dbReference>
<evidence type="ECO:0000313" key="2">
    <source>
        <dbReference type="Proteomes" id="UP000248627"/>
    </source>
</evidence>
<dbReference type="Gene3D" id="3.40.1410.10">
    <property type="entry name" value="Chorismate lyase-like"/>
    <property type="match status" value="1"/>
</dbReference>
<reference evidence="1 2" key="1">
    <citation type="submission" date="2018-01" db="EMBL/GenBank/DDBJ databases">
        <title>Draft genome sequence of Jishengella endophytica.</title>
        <authorList>
            <person name="Sahin N."/>
            <person name="Ay H."/>
            <person name="Saygin H."/>
        </authorList>
    </citation>
    <scope>NUCLEOTIDE SEQUENCE [LARGE SCALE GENOMIC DNA]</scope>
    <source>
        <strain evidence="1 2">DSM 45430</strain>
    </source>
</reference>
<accession>A0A2W2CLF5</accession>
<dbReference type="GO" id="GO:0003677">
    <property type="term" value="F:DNA binding"/>
    <property type="evidence" value="ECO:0007669"/>
    <property type="project" value="InterPro"/>
</dbReference>
<sequence length="88" mass="9043">MSLEKLLADRLAQAFAAVAGGPHVAGRLGIRPGDTVMHTRYRYLADGNPIQLADSYEPIAVTGGIGCSVPSSVPRAAPTRAPALTGTT</sequence>
<dbReference type="SUPFAM" id="SSF64288">
    <property type="entry name" value="Chorismate lyase-like"/>
    <property type="match status" value="1"/>
</dbReference>
<dbReference type="RefSeq" id="WP_111241686.1">
    <property type="nucleotide sequence ID" value="NZ_AP023358.1"/>
</dbReference>
<dbReference type="InterPro" id="IPR011663">
    <property type="entry name" value="UTRA"/>
</dbReference>
<protein>
    <submittedName>
        <fullName evidence="1">Uncharacterized protein</fullName>
    </submittedName>
</protein>
<organism evidence="1 2">
    <name type="scientific">Micromonospora endophytica</name>
    <dbReference type="NCBI Taxonomy" id="515350"/>
    <lineage>
        <taxon>Bacteria</taxon>
        <taxon>Bacillati</taxon>
        <taxon>Actinomycetota</taxon>
        <taxon>Actinomycetes</taxon>
        <taxon>Micromonosporales</taxon>
        <taxon>Micromonosporaceae</taxon>
        <taxon>Micromonospora</taxon>
    </lineage>
</organism>
<dbReference type="Proteomes" id="UP000248627">
    <property type="component" value="Unassembled WGS sequence"/>
</dbReference>